<organism evidence="7 8">
    <name type="scientific">Arcanobacterium hippocoleae</name>
    <dbReference type="NCBI Taxonomy" id="149017"/>
    <lineage>
        <taxon>Bacteria</taxon>
        <taxon>Bacillati</taxon>
        <taxon>Actinomycetota</taxon>
        <taxon>Actinomycetes</taxon>
        <taxon>Actinomycetales</taxon>
        <taxon>Actinomycetaceae</taxon>
        <taxon>Arcanobacterium</taxon>
    </lineage>
</organism>
<feature type="binding site" evidence="6">
    <location>
        <position position="194"/>
    </location>
    <ligand>
        <name>NAD(+)</name>
        <dbReference type="ChEBI" id="CHEBI:57540"/>
    </ligand>
</feature>
<evidence type="ECO:0000256" key="4">
    <source>
        <dbReference type="ARBA" id="ARBA00023027"/>
    </source>
</evidence>
<dbReference type="EMBL" id="JAVDUJ010000001">
    <property type="protein sequence ID" value="MDR6938604.1"/>
    <property type="molecule type" value="Genomic_DNA"/>
</dbReference>
<dbReference type="Proteomes" id="UP001266099">
    <property type="component" value="Unassembled WGS sequence"/>
</dbReference>
<keyword evidence="2 6" id="KW-0418">Kinase</keyword>
<dbReference type="Gene3D" id="2.60.200.30">
    <property type="entry name" value="Probable inorganic polyphosphate/atp-NAD kinase, domain 2"/>
    <property type="match status" value="1"/>
</dbReference>
<feature type="binding site" evidence="6">
    <location>
        <position position="60"/>
    </location>
    <ligand>
        <name>NAD(+)</name>
        <dbReference type="ChEBI" id="CHEBI:57540"/>
    </ligand>
</feature>
<evidence type="ECO:0000256" key="6">
    <source>
        <dbReference type="HAMAP-Rule" id="MF_00361"/>
    </source>
</evidence>
<sequence length="280" mass="30416">MVRKIALMNHAWRSDVQESTEEFRKQIEAAGIQVLDARTEPIDDSVELIAVFGGDGTILHAAQIVHGMQTPILGINYGHVGFLAEVESDSFDEVVRVIKEHAWTVDSRMTIDVTVTTNAGKVSTGWALNEISIEKIPPAKMIETGVAVDGRAVSTFKTDGLVFSTPTGSTAYNFSAGGPIVWPDVEAMTLVPIAAHALFTRPMVVAPDSQIEVYLLSEQAQISCDGRRVLKAPQGAQILATRGRERVNLVRINDAPFSERLVAKFRLPVAGWRGTPEGLN</sequence>
<keyword evidence="8" id="KW-1185">Reference proteome</keyword>
<proteinExistence type="inferred from homology"/>
<dbReference type="NCBIfam" id="NF002892">
    <property type="entry name" value="PRK03372.1"/>
    <property type="match status" value="1"/>
</dbReference>
<dbReference type="Pfam" id="PF20143">
    <property type="entry name" value="NAD_kinase_C"/>
    <property type="match status" value="1"/>
</dbReference>
<comment type="caution">
    <text evidence="6">Lacks conserved residue(s) required for the propagation of feature annotation.</text>
</comment>
<dbReference type="PANTHER" id="PTHR20275:SF0">
    <property type="entry name" value="NAD KINASE"/>
    <property type="match status" value="1"/>
</dbReference>
<feature type="binding site" evidence="6">
    <location>
        <begin position="170"/>
        <end position="175"/>
    </location>
    <ligand>
        <name>NAD(+)</name>
        <dbReference type="ChEBI" id="CHEBI:57540"/>
    </ligand>
</feature>
<keyword evidence="3 6" id="KW-0521">NADP</keyword>
<comment type="function">
    <text evidence="6">Involved in the regulation of the intracellular balance of NAD and NADP, and is a key enzyme in the biosynthesis of NADP. Catalyzes specifically the phosphorylation on 2'-hydroxyl of the adenosine moiety of NAD to yield NADP.</text>
</comment>
<dbReference type="InterPro" id="IPR016064">
    <property type="entry name" value="NAD/diacylglycerol_kinase_sf"/>
</dbReference>
<comment type="subcellular location">
    <subcellularLocation>
        <location evidence="6">Cytoplasm</location>
    </subcellularLocation>
</comment>
<keyword evidence="1 6" id="KW-0808">Transferase</keyword>
<evidence type="ECO:0000313" key="8">
    <source>
        <dbReference type="Proteomes" id="UP001266099"/>
    </source>
</evidence>
<comment type="cofactor">
    <cofactor evidence="6">
        <name>a divalent metal cation</name>
        <dbReference type="ChEBI" id="CHEBI:60240"/>
    </cofactor>
</comment>
<gene>
    <name evidence="6" type="primary">nadK</name>
    <name evidence="7" type="ORF">J2S36_000147</name>
</gene>
<accession>A0ABU1SZP9</accession>
<dbReference type="Pfam" id="PF01513">
    <property type="entry name" value="NAD_kinase"/>
    <property type="match status" value="1"/>
</dbReference>
<name>A0ABU1SZP9_9ACTO</name>
<dbReference type="InterPro" id="IPR017437">
    <property type="entry name" value="ATP-NAD_kinase_PpnK-typ_C"/>
</dbReference>
<comment type="caution">
    <text evidence="7">The sequence shown here is derived from an EMBL/GenBank/DDBJ whole genome shotgun (WGS) entry which is preliminary data.</text>
</comment>
<feature type="binding site" evidence="6">
    <location>
        <position position="140"/>
    </location>
    <ligand>
        <name>NAD(+)</name>
        <dbReference type="ChEBI" id="CHEBI:57540"/>
    </ligand>
</feature>
<keyword evidence="6" id="KW-0067">ATP-binding</keyword>
<evidence type="ECO:0000313" key="7">
    <source>
        <dbReference type="EMBL" id="MDR6938604.1"/>
    </source>
</evidence>
<dbReference type="InterPro" id="IPR017438">
    <property type="entry name" value="ATP-NAD_kinase_N"/>
</dbReference>
<dbReference type="PANTHER" id="PTHR20275">
    <property type="entry name" value="NAD KINASE"/>
    <property type="match status" value="1"/>
</dbReference>
<evidence type="ECO:0000256" key="5">
    <source>
        <dbReference type="ARBA" id="ARBA00047925"/>
    </source>
</evidence>
<evidence type="ECO:0000256" key="1">
    <source>
        <dbReference type="ARBA" id="ARBA00022679"/>
    </source>
</evidence>
<evidence type="ECO:0000256" key="2">
    <source>
        <dbReference type="ARBA" id="ARBA00022777"/>
    </source>
</evidence>
<feature type="binding site" evidence="6">
    <location>
        <begin position="129"/>
        <end position="130"/>
    </location>
    <ligand>
        <name>NAD(+)</name>
        <dbReference type="ChEBI" id="CHEBI:57540"/>
    </ligand>
</feature>
<dbReference type="InterPro" id="IPR002504">
    <property type="entry name" value="NADK"/>
</dbReference>
<feature type="binding site" evidence="6">
    <location>
        <begin position="55"/>
        <end position="56"/>
    </location>
    <ligand>
        <name>NAD(+)</name>
        <dbReference type="ChEBI" id="CHEBI:57540"/>
    </ligand>
</feature>
<feature type="binding site" evidence="6">
    <location>
        <position position="157"/>
    </location>
    <ligand>
        <name>NAD(+)</name>
        <dbReference type="ChEBI" id="CHEBI:57540"/>
    </ligand>
</feature>
<dbReference type="SUPFAM" id="SSF111331">
    <property type="entry name" value="NAD kinase/diacylglycerol kinase-like"/>
    <property type="match status" value="1"/>
</dbReference>
<comment type="catalytic activity">
    <reaction evidence="5 6">
        <text>NAD(+) + ATP = ADP + NADP(+) + H(+)</text>
        <dbReference type="Rhea" id="RHEA:18629"/>
        <dbReference type="ChEBI" id="CHEBI:15378"/>
        <dbReference type="ChEBI" id="CHEBI:30616"/>
        <dbReference type="ChEBI" id="CHEBI:57540"/>
        <dbReference type="ChEBI" id="CHEBI:58349"/>
        <dbReference type="ChEBI" id="CHEBI:456216"/>
        <dbReference type="EC" id="2.7.1.23"/>
    </reaction>
</comment>
<protein>
    <recommendedName>
        <fullName evidence="6">NAD kinase</fullName>
        <ecNumber evidence="6">2.7.1.23</ecNumber>
    </recommendedName>
    <alternativeName>
        <fullName evidence="6">ATP-dependent NAD kinase</fullName>
    </alternativeName>
</protein>
<reference evidence="7 8" key="1">
    <citation type="submission" date="2023-07" db="EMBL/GenBank/DDBJ databases">
        <title>Sequencing the genomes of 1000 actinobacteria strains.</title>
        <authorList>
            <person name="Klenk H.-P."/>
        </authorList>
    </citation>
    <scope>NUCLEOTIDE SEQUENCE [LARGE SCALE GENOMIC DNA]</scope>
    <source>
        <strain evidence="7 8">DSM 15539</strain>
    </source>
</reference>
<dbReference type="GO" id="GO:0003951">
    <property type="term" value="F:NAD+ kinase activity"/>
    <property type="evidence" value="ECO:0007669"/>
    <property type="project" value="UniProtKB-EC"/>
</dbReference>
<feature type="active site" description="Proton acceptor" evidence="6">
    <location>
        <position position="55"/>
    </location>
</feature>
<keyword evidence="4 6" id="KW-0520">NAD</keyword>
<comment type="similarity">
    <text evidence="6">Belongs to the NAD kinase family.</text>
</comment>
<dbReference type="EC" id="2.7.1.23" evidence="6"/>
<keyword evidence="6" id="KW-0547">Nucleotide-binding</keyword>
<evidence type="ECO:0000256" key="3">
    <source>
        <dbReference type="ARBA" id="ARBA00022857"/>
    </source>
</evidence>
<dbReference type="Gene3D" id="3.40.50.10330">
    <property type="entry name" value="Probable inorganic polyphosphate/atp-NAD kinase, domain 1"/>
    <property type="match status" value="1"/>
</dbReference>
<keyword evidence="6" id="KW-0963">Cytoplasm</keyword>
<dbReference type="HAMAP" id="MF_00361">
    <property type="entry name" value="NAD_kinase"/>
    <property type="match status" value="1"/>
</dbReference>
<dbReference type="RefSeq" id="WP_309954566.1">
    <property type="nucleotide sequence ID" value="NZ_JAVDUJ010000001.1"/>
</dbReference>
<feature type="binding site" evidence="6">
    <location>
        <position position="159"/>
    </location>
    <ligand>
        <name>NAD(+)</name>
        <dbReference type="ChEBI" id="CHEBI:57540"/>
    </ligand>
</feature>